<proteinExistence type="inferred from homology"/>
<evidence type="ECO:0000256" key="1">
    <source>
        <dbReference type="ARBA" id="ARBA00022529"/>
    </source>
</evidence>
<dbReference type="InterPro" id="IPR008197">
    <property type="entry name" value="WAP_dom"/>
</dbReference>
<dbReference type="PROSITE" id="PS51390">
    <property type="entry name" value="WAP"/>
    <property type="match status" value="1"/>
</dbReference>
<reference evidence="8 9" key="1">
    <citation type="journal article" date="2013" name="Proc. Natl. Acad. Sci. U.S.A.">
        <title>The king cobra genome reveals dynamic gene evolution and adaptation in the snake venom system.</title>
        <authorList>
            <person name="Vonk F.J."/>
            <person name="Casewell N.R."/>
            <person name="Henkel C.V."/>
            <person name="Heimberg A.M."/>
            <person name="Jansen H.J."/>
            <person name="McCleary R.J."/>
            <person name="Kerkkamp H.M."/>
            <person name="Vos R.A."/>
            <person name="Guerreiro I."/>
            <person name="Calvete J.J."/>
            <person name="Wuster W."/>
            <person name="Woods A.E."/>
            <person name="Logan J.M."/>
            <person name="Harrison R.A."/>
            <person name="Castoe T.A."/>
            <person name="de Koning A.P."/>
            <person name="Pollock D.D."/>
            <person name="Yandell M."/>
            <person name="Calderon D."/>
            <person name="Renjifo C."/>
            <person name="Currier R.B."/>
            <person name="Salgado D."/>
            <person name="Pla D."/>
            <person name="Sanz L."/>
            <person name="Hyder A.S."/>
            <person name="Ribeiro J.M."/>
            <person name="Arntzen J.W."/>
            <person name="van den Thillart G.E."/>
            <person name="Boetzer M."/>
            <person name="Pirovano W."/>
            <person name="Dirks R.P."/>
            <person name="Spaink H.P."/>
            <person name="Duboule D."/>
            <person name="McGlinn E."/>
            <person name="Kini R.M."/>
            <person name="Richardson M.K."/>
        </authorList>
    </citation>
    <scope>NUCLEOTIDE SEQUENCE</scope>
    <source>
        <tissue evidence="8">Blood</tissue>
    </source>
</reference>
<protein>
    <recommendedName>
        <fullName evidence="7">WAP domain-containing protein</fullName>
    </recommendedName>
</protein>
<dbReference type="AlphaFoldDB" id="V8N7R7"/>
<dbReference type="Proteomes" id="UP000018936">
    <property type="component" value="Unassembled WGS sequence"/>
</dbReference>
<dbReference type="GO" id="GO:0005615">
    <property type="term" value="C:extracellular space"/>
    <property type="evidence" value="ECO:0007669"/>
    <property type="project" value="TreeGrafter"/>
</dbReference>
<keyword evidence="4" id="KW-1015">Disulfide bond</keyword>
<dbReference type="EMBL" id="AZIM01006891">
    <property type="protein sequence ID" value="ETE58334.1"/>
    <property type="molecule type" value="Genomic_DNA"/>
</dbReference>
<name>V8N7R7_OPHHA</name>
<keyword evidence="1" id="KW-0929">Antimicrobial</keyword>
<sequence length="488" mass="53409">MFSFSVKPGGCPRAAPNSSQRSCSQRCESDEDCPGKQKCCLFACNVQCMDPIPAWTGSKRISLESLKLPSFLDLSLDELRPKYDAELMANSDSVEVGEEPGPGLEDGARAIRQLSAESELEISGAEEQLEPVPSVLIRRAARRREQLRNRVKAHVDSEWPLPEGIKRSERGVVDSLPSISSDSIALGSYRPGSSPSLIRSVVERLERLFARTLLAIRDPAVKASPTSEGWTESLSLNGGSDSGLGRLGWGLLDCRVFALFPLERRKAPILPLMTGGSPVGTKIRLDHVMDWWCRGGEGPHPAIYWIFFEKVSSGFKRSFVPDSFSFHRTLWVATGSFCMNFAFPNCGQWSNLAQRPFFCPRNPSPKHTEVHSFFSSIKHWILASLLVSCVFFCPFSLPPLPHTHSPFPARARGAEAQSIFPRESEGGKIPDGPTTEKVGPGWSVPYSRAAGVTSLALWSSRSSSSSPCQAGAPRWRSSCSGVTKGPVL</sequence>
<dbReference type="PANTHER" id="PTHR19441">
    <property type="entry name" value="WHEY ACDIC PROTEIN WAP"/>
    <property type="match status" value="1"/>
</dbReference>
<dbReference type="InterPro" id="IPR050514">
    <property type="entry name" value="WAP_four-disulfide_core"/>
</dbReference>
<dbReference type="SMART" id="SM00217">
    <property type="entry name" value="WAP"/>
    <property type="match status" value="1"/>
</dbReference>
<feature type="region of interest" description="Disordered" evidence="6">
    <location>
        <begin position="461"/>
        <end position="488"/>
    </location>
</feature>
<dbReference type="GO" id="GO:0019731">
    <property type="term" value="P:antibacterial humoral response"/>
    <property type="evidence" value="ECO:0007669"/>
    <property type="project" value="TreeGrafter"/>
</dbReference>
<keyword evidence="2" id="KW-0732">Signal</keyword>
<dbReference type="CDD" id="cd00199">
    <property type="entry name" value="WAP"/>
    <property type="match status" value="1"/>
</dbReference>
<evidence type="ECO:0000259" key="7">
    <source>
        <dbReference type="PROSITE" id="PS51390"/>
    </source>
</evidence>
<organism evidence="8 9">
    <name type="scientific">Ophiophagus hannah</name>
    <name type="common">King cobra</name>
    <name type="synonym">Naja hannah</name>
    <dbReference type="NCBI Taxonomy" id="8665"/>
    <lineage>
        <taxon>Eukaryota</taxon>
        <taxon>Metazoa</taxon>
        <taxon>Chordata</taxon>
        <taxon>Craniata</taxon>
        <taxon>Vertebrata</taxon>
        <taxon>Euteleostomi</taxon>
        <taxon>Lepidosauria</taxon>
        <taxon>Squamata</taxon>
        <taxon>Bifurcata</taxon>
        <taxon>Unidentata</taxon>
        <taxon>Episquamata</taxon>
        <taxon>Toxicofera</taxon>
        <taxon>Serpentes</taxon>
        <taxon>Colubroidea</taxon>
        <taxon>Elapidae</taxon>
        <taxon>Elapinae</taxon>
        <taxon>Ophiophagus</taxon>
    </lineage>
</organism>
<dbReference type="InterPro" id="IPR036645">
    <property type="entry name" value="Elafin-like_sf"/>
</dbReference>
<evidence type="ECO:0000256" key="6">
    <source>
        <dbReference type="SAM" id="MobiDB-lite"/>
    </source>
</evidence>
<evidence type="ECO:0000256" key="5">
    <source>
        <dbReference type="ARBA" id="ARBA00035122"/>
    </source>
</evidence>
<dbReference type="SUPFAM" id="SSF57256">
    <property type="entry name" value="Elafin-like"/>
    <property type="match status" value="1"/>
</dbReference>
<comment type="similarity">
    <text evidence="5">Belongs to the venom waprin family.</text>
</comment>
<accession>V8N7R7</accession>
<evidence type="ECO:0000313" key="9">
    <source>
        <dbReference type="Proteomes" id="UP000018936"/>
    </source>
</evidence>
<evidence type="ECO:0000256" key="2">
    <source>
        <dbReference type="ARBA" id="ARBA00022729"/>
    </source>
</evidence>
<dbReference type="GO" id="GO:0045087">
    <property type="term" value="P:innate immune response"/>
    <property type="evidence" value="ECO:0007669"/>
    <property type="project" value="TreeGrafter"/>
</dbReference>
<dbReference type="MEROPS" id="I17.003"/>
<feature type="non-terminal residue" evidence="8">
    <location>
        <position position="1"/>
    </location>
</feature>
<keyword evidence="3" id="KW-0044">Antibiotic</keyword>
<dbReference type="Pfam" id="PF00095">
    <property type="entry name" value="WAP"/>
    <property type="match status" value="1"/>
</dbReference>
<comment type="caution">
    <text evidence="8">The sequence shown here is derived from an EMBL/GenBank/DDBJ whole genome shotgun (WGS) entry which is preliminary data.</text>
</comment>
<keyword evidence="9" id="KW-1185">Reference proteome</keyword>
<feature type="region of interest" description="Disordered" evidence="6">
    <location>
        <begin position="1"/>
        <end position="21"/>
    </location>
</feature>
<gene>
    <name evidence="8" type="ORF">L345_15945</name>
</gene>
<evidence type="ECO:0000256" key="3">
    <source>
        <dbReference type="ARBA" id="ARBA00023022"/>
    </source>
</evidence>
<dbReference type="GO" id="GO:0004867">
    <property type="term" value="F:serine-type endopeptidase inhibitor activity"/>
    <property type="evidence" value="ECO:0007669"/>
    <property type="project" value="TreeGrafter"/>
</dbReference>
<dbReference type="OrthoDB" id="4473401at2759"/>
<feature type="domain" description="WAP" evidence="7">
    <location>
        <begin position="4"/>
        <end position="52"/>
    </location>
</feature>
<evidence type="ECO:0000313" key="8">
    <source>
        <dbReference type="EMBL" id="ETE58334.1"/>
    </source>
</evidence>
<dbReference type="PANTHER" id="PTHR19441:SF30">
    <property type="entry name" value="ELAFIN"/>
    <property type="match status" value="1"/>
</dbReference>
<dbReference type="Gene3D" id="4.10.75.10">
    <property type="entry name" value="Elafin-like"/>
    <property type="match status" value="1"/>
</dbReference>
<dbReference type="PRINTS" id="PR00003">
    <property type="entry name" value="4DISULPHCORE"/>
</dbReference>
<evidence type="ECO:0000256" key="4">
    <source>
        <dbReference type="ARBA" id="ARBA00023157"/>
    </source>
</evidence>